<dbReference type="InterPro" id="IPR000620">
    <property type="entry name" value="EamA_dom"/>
</dbReference>
<dbReference type="GO" id="GO:0016020">
    <property type="term" value="C:membrane"/>
    <property type="evidence" value="ECO:0007669"/>
    <property type="project" value="UniProtKB-SubCell"/>
</dbReference>
<name>A0A369YH88_HAEPA</name>
<dbReference type="RefSeq" id="WP_070592649.1">
    <property type="nucleotide sequence ID" value="NZ_CP063113.1"/>
</dbReference>
<comment type="subcellular location">
    <subcellularLocation>
        <location evidence="1">Membrane</location>
        <topology evidence="1">Multi-pass membrane protein</topology>
    </subcellularLocation>
</comment>
<dbReference type="PANTHER" id="PTHR22911">
    <property type="entry name" value="ACYL-MALONYL CONDENSING ENZYME-RELATED"/>
    <property type="match status" value="1"/>
</dbReference>
<dbReference type="PANTHER" id="PTHR22911:SF6">
    <property type="entry name" value="SOLUTE CARRIER FAMILY 35 MEMBER G1"/>
    <property type="match status" value="1"/>
</dbReference>
<evidence type="ECO:0000313" key="5">
    <source>
        <dbReference type="EMBL" id="QOR17653.1"/>
    </source>
</evidence>
<keyword evidence="3" id="KW-1133">Transmembrane helix</keyword>
<proteinExistence type="predicted"/>
<dbReference type="InterPro" id="IPR037185">
    <property type="entry name" value="EmrE-like"/>
</dbReference>
<evidence type="ECO:0000256" key="4">
    <source>
        <dbReference type="ARBA" id="ARBA00023136"/>
    </source>
</evidence>
<accession>A0A369YH88</accession>
<keyword evidence="4" id="KW-0472">Membrane</keyword>
<dbReference type="Proteomes" id="UP000595009">
    <property type="component" value="Chromosome"/>
</dbReference>
<reference evidence="5 6" key="1">
    <citation type="submission" date="2020-10" db="EMBL/GenBank/DDBJ databases">
        <title>Genomic diversity and antimicrobial resistance of Haemophilus colonising the airways of young children with cystic fibrosis.</title>
        <authorList>
            <person name="Watts S.C."/>
            <person name="Judd L.M."/>
            <person name="Carzino R."/>
            <person name="Ranganathan S."/>
            <person name="Holt K.E."/>
        </authorList>
    </citation>
    <scope>NUCLEOTIDE SEQUENCE [LARGE SCALE GENOMIC DNA]</scope>
    <source>
        <strain evidence="5 6">M1C137_2</strain>
    </source>
</reference>
<evidence type="ECO:0000256" key="3">
    <source>
        <dbReference type="ARBA" id="ARBA00022989"/>
    </source>
</evidence>
<evidence type="ECO:0000313" key="6">
    <source>
        <dbReference type="Proteomes" id="UP000595009"/>
    </source>
</evidence>
<dbReference type="Pfam" id="PF00892">
    <property type="entry name" value="EamA"/>
    <property type="match status" value="2"/>
</dbReference>
<gene>
    <name evidence="5" type="ORF">INP94_01820</name>
</gene>
<dbReference type="EMBL" id="CP063120">
    <property type="protein sequence ID" value="QOR17653.1"/>
    <property type="molecule type" value="Genomic_DNA"/>
</dbReference>
<keyword evidence="2" id="KW-0812">Transmembrane</keyword>
<sequence>MPNIHLRNNYQKAVVCMVLAYISIALMGVFVKYASDELPSSEILFSRFFIGFVFLLPFLIKDGDFKVDMSQWKFLILRNLAGIASMLLTFYAIKYLPISIAILLMNTSALFVPLLLFFFKVRTPLKVLACSFMGFIGVSIIMLTNGSMNINPIHVGYALGAAVLAAMAFISLQELNKHNSPKNIVFYFHLLGSILLPLFFITQWEIPTLHGFTLLLLVGGFGLIFQLLLTRAFKYAPANVITPFAFTGVIFSSICDWFFWDNVPSLNFWIGSLVIIIAVSLLARMRAK</sequence>
<organism evidence="5 6">
    <name type="scientific">Haemophilus parainfluenzae</name>
    <dbReference type="NCBI Taxonomy" id="729"/>
    <lineage>
        <taxon>Bacteria</taxon>
        <taxon>Pseudomonadati</taxon>
        <taxon>Pseudomonadota</taxon>
        <taxon>Gammaproteobacteria</taxon>
        <taxon>Pasteurellales</taxon>
        <taxon>Pasteurellaceae</taxon>
        <taxon>Haemophilus</taxon>
    </lineage>
</organism>
<protein>
    <submittedName>
        <fullName evidence="5">DMT family transporter</fullName>
    </submittedName>
</protein>
<dbReference type="SUPFAM" id="SSF103481">
    <property type="entry name" value="Multidrug resistance efflux transporter EmrE"/>
    <property type="match status" value="2"/>
</dbReference>
<evidence type="ECO:0000256" key="2">
    <source>
        <dbReference type="ARBA" id="ARBA00022692"/>
    </source>
</evidence>
<evidence type="ECO:0000256" key="1">
    <source>
        <dbReference type="ARBA" id="ARBA00004141"/>
    </source>
</evidence>
<dbReference type="AlphaFoldDB" id="A0A369YH88"/>